<feature type="region of interest" description="Disordered" evidence="7">
    <location>
        <begin position="405"/>
        <end position="483"/>
    </location>
</feature>
<dbReference type="Gene3D" id="1.10.510.10">
    <property type="entry name" value="Transferase(Phosphotransferase) domain 1"/>
    <property type="match status" value="1"/>
</dbReference>
<dbReference type="CDD" id="cd13999">
    <property type="entry name" value="STKc_MAP3K-like"/>
    <property type="match status" value="1"/>
</dbReference>
<feature type="region of interest" description="Disordered" evidence="7">
    <location>
        <begin position="282"/>
        <end position="343"/>
    </location>
</feature>
<dbReference type="EMBL" id="KZ819668">
    <property type="protein sequence ID" value="PWN27302.1"/>
    <property type="molecule type" value="Genomic_DNA"/>
</dbReference>
<dbReference type="Pfam" id="PF00069">
    <property type="entry name" value="Pkinase"/>
    <property type="match status" value="1"/>
</dbReference>
<reference evidence="9 10" key="1">
    <citation type="journal article" date="2018" name="Mol. Biol. Evol.">
        <title>Broad Genomic Sampling Reveals a Smut Pathogenic Ancestry of the Fungal Clade Ustilaginomycotina.</title>
        <authorList>
            <person name="Kijpornyongpan T."/>
            <person name="Mondo S.J."/>
            <person name="Barry K."/>
            <person name="Sandor L."/>
            <person name="Lee J."/>
            <person name="Lipzen A."/>
            <person name="Pangilinan J."/>
            <person name="LaButti K."/>
            <person name="Hainaut M."/>
            <person name="Henrissat B."/>
            <person name="Grigoriev I.V."/>
            <person name="Spatafora J.W."/>
            <person name="Aime M.C."/>
        </authorList>
    </citation>
    <scope>NUCLEOTIDE SEQUENCE [LARGE SCALE GENOMIC DNA]</scope>
    <source>
        <strain evidence="9 10">MCA 5214</strain>
    </source>
</reference>
<evidence type="ECO:0000256" key="5">
    <source>
        <dbReference type="ARBA" id="ARBA00022840"/>
    </source>
</evidence>
<dbReference type="OrthoDB" id="4062651at2759"/>
<feature type="domain" description="Protein kinase" evidence="8">
    <location>
        <begin position="17"/>
        <end position="276"/>
    </location>
</feature>
<keyword evidence="5 6" id="KW-0067">ATP-binding</keyword>
<dbReference type="InterPro" id="IPR000719">
    <property type="entry name" value="Prot_kinase_dom"/>
</dbReference>
<accession>A0A316UPS3</accession>
<dbReference type="GO" id="GO:0005524">
    <property type="term" value="F:ATP binding"/>
    <property type="evidence" value="ECO:0007669"/>
    <property type="project" value="UniProtKB-UniRule"/>
</dbReference>
<dbReference type="PROSITE" id="PS50011">
    <property type="entry name" value="PROTEIN_KINASE_DOM"/>
    <property type="match status" value="1"/>
</dbReference>
<feature type="compositionally biased region" description="Low complexity" evidence="7">
    <location>
        <begin position="640"/>
        <end position="655"/>
    </location>
</feature>
<dbReference type="PANTHER" id="PTHR46485:SF5">
    <property type="entry name" value="CENTER DIVIDER, ISOFORM A"/>
    <property type="match status" value="1"/>
</dbReference>
<feature type="binding site" evidence="6">
    <location>
        <position position="44"/>
    </location>
    <ligand>
        <name>ATP</name>
        <dbReference type="ChEBI" id="CHEBI:30616"/>
    </ligand>
</feature>
<evidence type="ECO:0000256" key="3">
    <source>
        <dbReference type="ARBA" id="ARBA00022741"/>
    </source>
</evidence>
<evidence type="ECO:0000313" key="9">
    <source>
        <dbReference type="EMBL" id="PWN27302.1"/>
    </source>
</evidence>
<evidence type="ECO:0000256" key="6">
    <source>
        <dbReference type="PROSITE-ProRule" id="PRU10141"/>
    </source>
</evidence>
<feature type="compositionally biased region" description="Basic and acidic residues" evidence="7">
    <location>
        <begin position="722"/>
        <end position="731"/>
    </location>
</feature>
<feature type="compositionally biased region" description="Low complexity" evidence="7">
    <location>
        <begin position="702"/>
        <end position="720"/>
    </location>
</feature>
<keyword evidence="10" id="KW-1185">Reference proteome</keyword>
<dbReference type="SMART" id="SM00220">
    <property type="entry name" value="S_TKc"/>
    <property type="match status" value="1"/>
</dbReference>
<evidence type="ECO:0000256" key="7">
    <source>
        <dbReference type="SAM" id="MobiDB-lite"/>
    </source>
</evidence>
<sequence>MDRFDVVRFEDLTGPNGGEWIRIGGGSFGVVYKGEYLGTPVAIKEVLPNNTYDVEKYFERECVLMKEARHPNITQYIGLTKSPGQDGRIYIISEFVGGNVRSYIADKRKPFGWRLRMSFAMDIARALAYLHARNCMHRDLKGENLLITTNDRIKICDFGFARIAARNEEEMRRISYCGTDGYMSPEILLGLDFGLPSDIFSLGVIFCEIASRHLVDSTTFKREMPSFGLDEGEVRDMADEGCPEGFVQLCIDCVEVEQQDRPDMREVVRRLREIEMDVVEREMRETQGRTLRSVGSVRGTAGGSRRPGVGPRMPSFDGQVKPLSQAQEHESIEGDDDDDDDDDVELESALAQLEAVSFENAELIKNMAAISDEDTMKVSGHGNPWWHADTRSTLPSIRNSWIAQATNDAEVGPPKKASSIRPSASRVVSGDSDYSTSVVRKKKGSELSVRANGEDGEDAGGSTLTVRASDDSQEQTAESHGEAVAGSFLTASSRFSTNGHNQEPSLAVATVASSIYSPAPLYHRFTLVKNGIKRVPSLSKLRGGDASTSSNGTAAAVPAGSYGSAALLPPAIMLANALAKCHVCSRRIGWKPFLDCDDCTYKCHVGCGEYAEPTCLEMEIPAAGHEHGIISAVHANGQRSASSGSTDSNGSSKPSPRASPANGGQAAHALRQAAAAAHAAYSAEGGEATPPPTAHSTLKGLPAGRGQNQQRRGSQSPSPAANEERDKERKVKGLKRWSVKASPTRA</sequence>
<evidence type="ECO:0000313" key="10">
    <source>
        <dbReference type="Proteomes" id="UP000245884"/>
    </source>
</evidence>
<evidence type="ECO:0000256" key="4">
    <source>
        <dbReference type="ARBA" id="ARBA00022777"/>
    </source>
</evidence>
<dbReference type="PANTHER" id="PTHR46485">
    <property type="entry name" value="LIM DOMAIN KINASE 1"/>
    <property type="match status" value="1"/>
</dbReference>
<dbReference type="InterPro" id="IPR017441">
    <property type="entry name" value="Protein_kinase_ATP_BS"/>
</dbReference>
<dbReference type="RefSeq" id="XP_025361914.1">
    <property type="nucleotide sequence ID" value="XM_025504427.1"/>
</dbReference>
<feature type="region of interest" description="Disordered" evidence="7">
    <location>
        <begin position="636"/>
        <end position="746"/>
    </location>
</feature>
<dbReference type="STRING" id="1569628.A0A316UPS3"/>
<dbReference type="InterPro" id="IPR011009">
    <property type="entry name" value="Kinase-like_dom_sf"/>
</dbReference>
<feature type="compositionally biased region" description="Low complexity" evidence="7">
    <location>
        <begin position="663"/>
        <end position="688"/>
    </location>
</feature>
<proteinExistence type="predicted"/>
<dbReference type="SUPFAM" id="SSF56112">
    <property type="entry name" value="Protein kinase-like (PK-like)"/>
    <property type="match status" value="1"/>
</dbReference>
<keyword evidence="3 6" id="KW-0547">Nucleotide-binding</keyword>
<organism evidence="9 10">
    <name type="scientific">Jaminaea rosea</name>
    <dbReference type="NCBI Taxonomy" id="1569628"/>
    <lineage>
        <taxon>Eukaryota</taxon>
        <taxon>Fungi</taxon>
        <taxon>Dikarya</taxon>
        <taxon>Basidiomycota</taxon>
        <taxon>Ustilaginomycotina</taxon>
        <taxon>Exobasidiomycetes</taxon>
        <taxon>Microstromatales</taxon>
        <taxon>Microstromatales incertae sedis</taxon>
        <taxon>Jaminaea</taxon>
    </lineage>
</organism>
<feature type="compositionally biased region" description="Acidic residues" evidence="7">
    <location>
        <begin position="333"/>
        <end position="343"/>
    </location>
</feature>
<dbReference type="InterPro" id="IPR050940">
    <property type="entry name" value="Actin_reg-Ser/Thr_kinase"/>
</dbReference>
<dbReference type="Gene3D" id="3.30.200.20">
    <property type="entry name" value="Phosphorylase Kinase, domain 1"/>
    <property type="match status" value="1"/>
</dbReference>
<dbReference type="GO" id="GO:0004674">
    <property type="term" value="F:protein serine/threonine kinase activity"/>
    <property type="evidence" value="ECO:0007669"/>
    <property type="project" value="UniProtKB-KW"/>
</dbReference>
<dbReference type="PROSITE" id="PS00107">
    <property type="entry name" value="PROTEIN_KINASE_ATP"/>
    <property type="match status" value="1"/>
</dbReference>
<dbReference type="PROSITE" id="PS00108">
    <property type="entry name" value="PROTEIN_KINASE_ST"/>
    <property type="match status" value="1"/>
</dbReference>
<gene>
    <name evidence="9" type="ORF">BDZ90DRAFT_220290</name>
</gene>
<dbReference type="GeneID" id="37026250"/>
<keyword evidence="4 9" id="KW-0418">Kinase</keyword>
<dbReference type="AlphaFoldDB" id="A0A316UPS3"/>
<evidence type="ECO:0000256" key="2">
    <source>
        <dbReference type="ARBA" id="ARBA00022679"/>
    </source>
</evidence>
<evidence type="ECO:0000259" key="8">
    <source>
        <dbReference type="PROSITE" id="PS50011"/>
    </source>
</evidence>
<name>A0A316UPS3_9BASI</name>
<dbReference type="InterPro" id="IPR008271">
    <property type="entry name" value="Ser/Thr_kinase_AS"/>
</dbReference>
<keyword evidence="2" id="KW-0808">Transferase</keyword>
<dbReference type="Proteomes" id="UP000245884">
    <property type="component" value="Unassembled WGS sequence"/>
</dbReference>
<keyword evidence="1" id="KW-0723">Serine/threonine-protein kinase</keyword>
<evidence type="ECO:0000256" key="1">
    <source>
        <dbReference type="ARBA" id="ARBA00022527"/>
    </source>
</evidence>
<protein>
    <submittedName>
        <fullName evidence="9">Kinase-like protein</fullName>
    </submittedName>
</protein>